<dbReference type="PIRSF" id="PIRSF001430">
    <property type="entry name" value="tRNA_psdUrid_synth"/>
    <property type="match status" value="1"/>
</dbReference>
<dbReference type="Proteomes" id="UP000644147">
    <property type="component" value="Unassembled WGS sequence"/>
</dbReference>
<evidence type="ECO:0000256" key="5">
    <source>
        <dbReference type="RuleBase" id="RU003792"/>
    </source>
</evidence>
<feature type="domain" description="Pseudouridine synthase I TruA alpha/beta" evidence="6">
    <location>
        <begin position="8"/>
        <end position="103"/>
    </location>
</feature>
<comment type="caution">
    <text evidence="4">Lacks conserved residue(s) required for the propagation of feature annotation.</text>
</comment>
<organism evidence="7 8">
    <name type="scientific">Adhaeribacter terrigena</name>
    <dbReference type="NCBI Taxonomy" id="2793070"/>
    <lineage>
        <taxon>Bacteria</taxon>
        <taxon>Pseudomonadati</taxon>
        <taxon>Bacteroidota</taxon>
        <taxon>Cytophagia</taxon>
        <taxon>Cytophagales</taxon>
        <taxon>Hymenobacteraceae</taxon>
        <taxon>Adhaeribacter</taxon>
    </lineage>
</organism>
<dbReference type="EC" id="5.4.99.12" evidence="4"/>
<proteinExistence type="inferred from homology"/>
<dbReference type="GO" id="GO:0160147">
    <property type="term" value="F:tRNA pseudouridine(38-40) synthase activity"/>
    <property type="evidence" value="ECO:0007669"/>
    <property type="project" value="UniProtKB-EC"/>
</dbReference>
<comment type="caution">
    <text evidence="7">The sequence shown here is derived from an EMBL/GenBank/DDBJ whole genome shotgun (WGS) entry which is preliminary data.</text>
</comment>
<dbReference type="InterPro" id="IPR020095">
    <property type="entry name" value="PsdUridine_synth_TruA_C"/>
</dbReference>
<evidence type="ECO:0000313" key="7">
    <source>
        <dbReference type="EMBL" id="MBK0403442.1"/>
    </source>
</evidence>
<comment type="subunit">
    <text evidence="4">Homodimer.</text>
</comment>
<gene>
    <name evidence="4 7" type="primary">truA</name>
    <name evidence="7" type="ORF">I5M27_10630</name>
</gene>
<dbReference type="PANTHER" id="PTHR11142">
    <property type="entry name" value="PSEUDOURIDYLATE SYNTHASE"/>
    <property type="match status" value="1"/>
</dbReference>
<dbReference type="HAMAP" id="MF_00171">
    <property type="entry name" value="TruA"/>
    <property type="match status" value="1"/>
</dbReference>
<dbReference type="RefSeq" id="WP_200506200.1">
    <property type="nucleotide sequence ID" value="NZ_JAEHFX010000005.1"/>
</dbReference>
<evidence type="ECO:0000256" key="2">
    <source>
        <dbReference type="ARBA" id="ARBA00022694"/>
    </source>
</evidence>
<dbReference type="Gene3D" id="3.30.70.660">
    <property type="entry name" value="Pseudouridine synthase I, catalytic domain, C-terminal subdomain"/>
    <property type="match status" value="1"/>
</dbReference>
<keyword evidence="8" id="KW-1185">Reference proteome</keyword>
<dbReference type="InterPro" id="IPR020097">
    <property type="entry name" value="PsdUridine_synth_TruA_a/b_dom"/>
</dbReference>
<evidence type="ECO:0000256" key="1">
    <source>
        <dbReference type="ARBA" id="ARBA00009375"/>
    </source>
</evidence>
<dbReference type="Gene3D" id="3.30.70.580">
    <property type="entry name" value="Pseudouridine synthase I, catalytic domain, N-terminal subdomain"/>
    <property type="match status" value="1"/>
</dbReference>
<dbReference type="PANTHER" id="PTHR11142:SF0">
    <property type="entry name" value="TRNA PSEUDOURIDINE SYNTHASE-LIKE 1"/>
    <property type="match status" value="1"/>
</dbReference>
<dbReference type="InterPro" id="IPR020103">
    <property type="entry name" value="PsdUridine_synth_cat_dom_sf"/>
</dbReference>
<evidence type="ECO:0000256" key="4">
    <source>
        <dbReference type="HAMAP-Rule" id="MF_00171"/>
    </source>
</evidence>
<dbReference type="SUPFAM" id="SSF55120">
    <property type="entry name" value="Pseudouridine synthase"/>
    <property type="match status" value="1"/>
</dbReference>
<feature type="domain" description="Pseudouridine synthase I TruA alpha/beta" evidence="6">
    <location>
        <begin position="140"/>
        <end position="242"/>
    </location>
</feature>
<dbReference type="Pfam" id="PF01416">
    <property type="entry name" value="PseudoU_synth_1"/>
    <property type="match status" value="2"/>
</dbReference>
<comment type="function">
    <text evidence="4">Formation of pseudouridine at positions 38, 39 and 40 in the anticodon stem and loop of transfer RNAs.</text>
</comment>
<dbReference type="InterPro" id="IPR020094">
    <property type="entry name" value="TruA/RsuA/RluB/E/F_N"/>
</dbReference>
<keyword evidence="2 4" id="KW-0819">tRNA processing</keyword>
<protein>
    <recommendedName>
        <fullName evidence="4">tRNA pseudouridine synthase A</fullName>
        <ecNumber evidence="4">5.4.99.12</ecNumber>
    </recommendedName>
    <alternativeName>
        <fullName evidence="4">tRNA pseudouridine(38-40) synthase</fullName>
    </alternativeName>
    <alternativeName>
        <fullName evidence="4">tRNA pseudouridylate synthase I</fullName>
    </alternativeName>
    <alternativeName>
        <fullName evidence="4">tRNA-uridine isomerase I</fullName>
    </alternativeName>
</protein>
<accession>A0ABS1C230</accession>
<comment type="catalytic activity">
    <reaction evidence="4 5">
        <text>uridine(38/39/40) in tRNA = pseudouridine(38/39/40) in tRNA</text>
        <dbReference type="Rhea" id="RHEA:22376"/>
        <dbReference type="Rhea" id="RHEA-COMP:10085"/>
        <dbReference type="Rhea" id="RHEA-COMP:10087"/>
        <dbReference type="ChEBI" id="CHEBI:65314"/>
        <dbReference type="ChEBI" id="CHEBI:65315"/>
        <dbReference type="EC" id="5.4.99.12"/>
    </reaction>
</comment>
<keyword evidence="3 4" id="KW-0413">Isomerase</keyword>
<dbReference type="InterPro" id="IPR001406">
    <property type="entry name" value="PsdUridine_synth_TruA"/>
</dbReference>
<dbReference type="EMBL" id="JAEHFX010000005">
    <property type="protein sequence ID" value="MBK0403442.1"/>
    <property type="molecule type" value="Genomic_DNA"/>
</dbReference>
<feature type="binding site" evidence="4">
    <location>
        <position position="109"/>
    </location>
    <ligand>
        <name>substrate</name>
    </ligand>
</feature>
<dbReference type="NCBIfam" id="TIGR00071">
    <property type="entry name" value="hisT_truA"/>
    <property type="match status" value="1"/>
</dbReference>
<dbReference type="CDD" id="cd02570">
    <property type="entry name" value="PseudoU_synth_EcTruA"/>
    <property type="match status" value="1"/>
</dbReference>
<evidence type="ECO:0000256" key="3">
    <source>
        <dbReference type="ARBA" id="ARBA00023235"/>
    </source>
</evidence>
<feature type="active site" description="Nucleophile" evidence="4">
    <location>
        <position position="51"/>
    </location>
</feature>
<evidence type="ECO:0000259" key="6">
    <source>
        <dbReference type="Pfam" id="PF01416"/>
    </source>
</evidence>
<reference evidence="7 8" key="1">
    <citation type="submission" date="2020-12" db="EMBL/GenBank/DDBJ databases">
        <title>Bacterial novel species Adhaeribacter sp. BT258 isolated from soil.</title>
        <authorList>
            <person name="Jung H.-Y."/>
        </authorList>
    </citation>
    <scope>NUCLEOTIDE SEQUENCE [LARGE SCALE GENOMIC DNA]</scope>
    <source>
        <strain evidence="7 8">BT258</strain>
    </source>
</reference>
<name>A0ABS1C230_9BACT</name>
<comment type="similarity">
    <text evidence="1 4 5">Belongs to the tRNA pseudouridine synthase TruA family.</text>
</comment>
<sequence>MRYFLQISYNGTRYNGWQTQPNARAVQQVLDESLHTIFQTEINTVGSGRTDTGVHASEQFVHLDLPFQISSEETAFRLNKILPKDISLNKILEVGPQAHARFDAISRTYEYRICLQKNPFLADFAYYLSRKPDVEEMNEAAKMLLGFQDFTAFSKVKGDTKHYNCHIYEANWKQEQELLIFTIKANRFLRGMVRLIVGTLLSVGKGKISVSAFGKIIESQDRSKASGAAPAEGLFLTKVEYPEGYFDEQKKLFYSHLNVLPGGGS</sequence>
<evidence type="ECO:0000313" key="8">
    <source>
        <dbReference type="Proteomes" id="UP000644147"/>
    </source>
</evidence>